<name>A0ABN6JUT6_9BURK</name>
<proteinExistence type="predicted"/>
<evidence type="ECO:0000313" key="1">
    <source>
        <dbReference type="EMBL" id="BCZ84580.1"/>
    </source>
</evidence>
<gene>
    <name evidence="1" type="ORF">PTKU64_82550</name>
</gene>
<protein>
    <submittedName>
        <fullName evidence="1">Uncharacterized protein</fullName>
    </submittedName>
</protein>
<accession>A0ABN6JUT6</accession>
<organism evidence="1 2">
    <name type="scientific">Paraburkholderia terrae</name>
    <dbReference type="NCBI Taxonomy" id="311230"/>
    <lineage>
        <taxon>Bacteria</taxon>
        <taxon>Pseudomonadati</taxon>
        <taxon>Pseudomonadota</taxon>
        <taxon>Betaproteobacteria</taxon>
        <taxon>Burkholderiales</taxon>
        <taxon>Burkholderiaceae</taxon>
        <taxon>Paraburkholderia</taxon>
    </lineage>
</organism>
<sequence length="72" mass="7779">MVSVLLNKVDNTSSDAAADAHEERQCAAAPAGEGLTVKRYVKRALRPSSDYAVTTFVTTSMLPRTAFEYGQI</sequence>
<reference evidence="1 2" key="1">
    <citation type="journal article" date="2022" name="Front. Microbiol.">
        <title>Identification and characterization of a novel class of self-sufficient cytochrome P450 hydroxylase involved in cyclohexanecarboxylate degradation in Paraburkholderia terrae strain KU-64.</title>
        <authorList>
            <person name="Yamamoto T."/>
            <person name="Hasegawa Y."/>
            <person name="Iwaki H."/>
        </authorList>
    </citation>
    <scope>NUCLEOTIDE SEQUENCE [LARGE SCALE GENOMIC DNA]</scope>
    <source>
        <strain evidence="1 2">KU-64</strain>
    </source>
</reference>
<evidence type="ECO:0000313" key="2">
    <source>
        <dbReference type="Proteomes" id="UP001319874"/>
    </source>
</evidence>
<dbReference type="Proteomes" id="UP001319874">
    <property type="component" value="Chromosome 4"/>
</dbReference>
<keyword evidence="2" id="KW-1185">Reference proteome</keyword>
<dbReference type="EMBL" id="AP024958">
    <property type="protein sequence ID" value="BCZ84580.1"/>
    <property type="molecule type" value="Genomic_DNA"/>
</dbReference>